<protein>
    <recommendedName>
        <fullName evidence="3">Molybdate-anion transporter</fullName>
    </recommendedName>
    <alternativeName>
        <fullName evidence="10">Major facilitator superfamily domain-containing protein 5</fullName>
    </alternativeName>
    <alternativeName>
        <fullName evidence="11">Molybdate transporter 2 homolog</fullName>
    </alternativeName>
</protein>
<dbReference type="GO" id="GO:0005886">
    <property type="term" value="C:plasma membrane"/>
    <property type="evidence" value="ECO:0007669"/>
    <property type="project" value="UniProtKB-SubCell"/>
</dbReference>
<dbReference type="SUPFAM" id="SSF103473">
    <property type="entry name" value="MFS general substrate transporter"/>
    <property type="match status" value="1"/>
</dbReference>
<dbReference type="InterPro" id="IPR036259">
    <property type="entry name" value="MFS_trans_sf"/>
</dbReference>
<feature type="signal peptide" evidence="13">
    <location>
        <begin position="1"/>
        <end position="16"/>
    </location>
</feature>
<dbReference type="PANTHER" id="PTHR23516">
    <property type="entry name" value="SAM (S-ADENOSYL METHIONINE) TRANSPORTER"/>
    <property type="match status" value="1"/>
</dbReference>
<evidence type="ECO:0000313" key="15">
    <source>
        <dbReference type="Proteomes" id="UP000654075"/>
    </source>
</evidence>
<keyword evidence="13" id="KW-0732">Signal</keyword>
<evidence type="ECO:0000256" key="13">
    <source>
        <dbReference type="SAM" id="SignalP"/>
    </source>
</evidence>
<keyword evidence="4" id="KW-0813">Transport</keyword>
<evidence type="ECO:0000256" key="8">
    <source>
        <dbReference type="ARBA" id="ARBA00023065"/>
    </source>
</evidence>
<dbReference type="EMBL" id="CAJNNV010029094">
    <property type="protein sequence ID" value="CAE8627037.1"/>
    <property type="molecule type" value="Genomic_DNA"/>
</dbReference>
<evidence type="ECO:0000313" key="14">
    <source>
        <dbReference type="EMBL" id="CAE8627037.1"/>
    </source>
</evidence>
<evidence type="ECO:0000256" key="3">
    <source>
        <dbReference type="ARBA" id="ARBA00021242"/>
    </source>
</evidence>
<feature type="transmembrane region" description="Helical" evidence="12">
    <location>
        <begin position="363"/>
        <end position="384"/>
    </location>
</feature>
<keyword evidence="7 12" id="KW-1133">Transmembrane helix</keyword>
<comment type="function">
    <text evidence="1">Mediates high-affinity intracellular uptake of the rare oligo-element molybdenum.</text>
</comment>
<dbReference type="InterPro" id="IPR008509">
    <property type="entry name" value="MOT2/MFSD5"/>
</dbReference>
<evidence type="ECO:0000256" key="6">
    <source>
        <dbReference type="ARBA" id="ARBA00022692"/>
    </source>
</evidence>
<gene>
    <name evidence="14" type="ORF">PGLA1383_LOCUS43908</name>
</gene>
<evidence type="ECO:0000256" key="5">
    <source>
        <dbReference type="ARBA" id="ARBA00022475"/>
    </source>
</evidence>
<keyword evidence="6 12" id="KW-0812">Transmembrane</keyword>
<keyword evidence="15" id="KW-1185">Reference proteome</keyword>
<dbReference type="Proteomes" id="UP000654075">
    <property type="component" value="Unassembled WGS sequence"/>
</dbReference>
<evidence type="ECO:0000256" key="7">
    <source>
        <dbReference type="ARBA" id="ARBA00022989"/>
    </source>
</evidence>
<sequence length="406" mass="43813">MLVLLLAWAAVGVALGAKEAAVIGAKEAAAVLADDACLWSGGSSTCALQALQRSKDRQGVPGTGSLLAVGKHVANKEALTERTVTHAESGANSSQEQLSLRSFCGQTFYHMMILPLLTVTLLLAYLSRPSASEKLPPDFVKFTVQYLIPWSFCVGADWLQGPYVYSLYEAYGFSKHEIAQLFVAGFASAFAFSFFIGAVADRVGRKKCCLAYCVLYIVSCATKHSNQYRMLMVGGMATAILFSCFECWMVSVSEHLHRHAFSEQFGLKYTVMYFVAIICGIAAQFGADSRVLAPIAAGSHIFTGGDTIPFDMFAAVLLVAVVLIAFSWEDNYGRDASAATGQETGLMQSAMEVLRLMAAQPDVLRLCALISCFEGAMFSFVFNWTPALGNGPVKTPHGLVFALFMM</sequence>
<comment type="subcellular location">
    <subcellularLocation>
        <location evidence="2">Cell membrane</location>
        <topology evidence="2">Multi-pass membrane protein</topology>
    </subcellularLocation>
</comment>
<accession>A0A813GV39</accession>
<feature type="transmembrane region" description="Helical" evidence="12">
    <location>
        <begin position="308"/>
        <end position="328"/>
    </location>
</feature>
<evidence type="ECO:0000256" key="10">
    <source>
        <dbReference type="ARBA" id="ARBA00030646"/>
    </source>
</evidence>
<feature type="non-terminal residue" evidence="14">
    <location>
        <position position="406"/>
    </location>
</feature>
<name>A0A813GV39_POLGL</name>
<evidence type="ECO:0000256" key="9">
    <source>
        <dbReference type="ARBA" id="ARBA00023136"/>
    </source>
</evidence>
<keyword evidence="8" id="KW-0406">Ion transport</keyword>
<feature type="transmembrane region" description="Helical" evidence="12">
    <location>
        <begin position="271"/>
        <end position="287"/>
    </location>
</feature>
<evidence type="ECO:0000256" key="11">
    <source>
        <dbReference type="ARBA" id="ARBA00032555"/>
    </source>
</evidence>
<evidence type="ECO:0000256" key="12">
    <source>
        <dbReference type="SAM" id="Phobius"/>
    </source>
</evidence>
<feature type="transmembrane region" description="Helical" evidence="12">
    <location>
        <begin position="231"/>
        <end position="251"/>
    </location>
</feature>
<evidence type="ECO:0000256" key="1">
    <source>
        <dbReference type="ARBA" id="ARBA00003019"/>
    </source>
</evidence>
<organism evidence="14 15">
    <name type="scientific">Polarella glacialis</name>
    <name type="common">Dinoflagellate</name>
    <dbReference type="NCBI Taxonomy" id="89957"/>
    <lineage>
        <taxon>Eukaryota</taxon>
        <taxon>Sar</taxon>
        <taxon>Alveolata</taxon>
        <taxon>Dinophyceae</taxon>
        <taxon>Suessiales</taxon>
        <taxon>Suessiaceae</taxon>
        <taxon>Polarella</taxon>
    </lineage>
</organism>
<feature type="transmembrane region" description="Helical" evidence="12">
    <location>
        <begin position="139"/>
        <end position="158"/>
    </location>
</feature>
<feature type="transmembrane region" description="Helical" evidence="12">
    <location>
        <begin position="108"/>
        <end position="127"/>
    </location>
</feature>
<keyword evidence="9 12" id="KW-0472">Membrane</keyword>
<dbReference type="GO" id="GO:0006811">
    <property type="term" value="P:monoatomic ion transport"/>
    <property type="evidence" value="ECO:0007669"/>
    <property type="project" value="UniProtKB-KW"/>
</dbReference>
<reference evidence="14" key="1">
    <citation type="submission" date="2021-02" db="EMBL/GenBank/DDBJ databases">
        <authorList>
            <person name="Dougan E. K."/>
            <person name="Rhodes N."/>
            <person name="Thang M."/>
            <person name="Chan C."/>
        </authorList>
    </citation>
    <scope>NUCLEOTIDE SEQUENCE</scope>
</reference>
<evidence type="ECO:0000256" key="2">
    <source>
        <dbReference type="ARBA" id="ARBA00004651"/>
    </source>
</evidence>
<dbReference type="PANTHER" id="PTHR23516:SF1">
    <property type="entry name" value="MOLYBDATE-ANION TRANSPORTER"/>
    <property type="match status" value="1"/>
</dbReference>
<comment type="caution">
    <text evidence="14">The sequence shown here is derived from an EMBL/GenBank/DDBJ whole genome shotgun (WGS) entry which is preliminary data.</text>
</comment>
<dbReference type="OrthoDB" id="439578at2759"/>
<dbReference type="Pfam" id="PF05631">
    <property type="entry name" value="MFS_5"/>
    <property type="match status" value="1"/>
</dbReference>
<keyword evidence="5" id="KW-1003">Cell membrane</keyword>
<dbReference type="Gene3D" id="1.20.1250.20">
    <property type="entry name" value="MFS general substrate transporter like domains"/>
    <property type="match status" value="1"/>
</dbReference>
<dbReference type="GO" id="GO:0015098">
    <property type="term" value="F:molybdate ion transmembrane transporter activity"/>
    <property type="evidence" value="ECO:0007669"/>
    <property type="project" value="InterPro"/>
</dbReference>
<dbReference type="AlphaFoldDB" id="A0A813GV39"/>
<proteinExistence type="predicted"/>
<feature type="transmembrane region" description="Helical" evidence="12">
    <location>
        <begin position="178"/>
        <end position="200"/>
    </location>
</feature>
<feature type="chain" id="PRO_5032471754" description="Molybdate-anion transporter" evidence="13">
    <location>
        <begin position="17"/>
        <end position="406"/>
    </location>
</feature>
<evidence type="ECO:0000256" key="4">
    <source>
        <dbReference type="ARBA" id="ARBA00022448"/>
    </source>
</evidence>